<gene>
    <name evidence="2" type="ORF">dnl_27740</name>
</gene>
<evidence type="ECO:0000313" key="2">
    <source>
        <dbReference type="EMBL" id="QTA80469.1"/>
    </source>
</evidence>
<dbReference type="EMBL" id="CP061799">
    <property type="protein sequence ID" value="QTA80469.1"/>
    <property type="molecule type" value="Genomic_DNA"/>
</dbReference>
<dbReference type="Proteomes" id="UP000663720">
    <property type="component" value="Chromosome"/>
</dbReference>
<evidence type="ECO:0000256" key="1">
    <source>
        <dbReference type="SAM" id="Phobius"/>
    </source>
</evidence>
<dbReference type="AlphaFoldDB" id="A0A975B825"/>
<feature type="transmembrane region" description="Helical" evidence="1">
    <location>
        <begin position="33"/>
        <end position="52"/>
    </location>
</feature>
<keyword evidence="3" id="KW-1185">Reference proteome</keyword>
<evidence type="ECO:0000313" key="3">
    <source>
        <dbReference type="Proteomes" id="UP000663720"/>
    </source>
</evidence>
<reference evidence="2" key="1">
    <citation type="journal article" date="2021" name="Microb. Physiol.">
        <title>Proteogenomic Insights into the Physiology of Marine, Sulfate-Reducing, Filamentous Desulfonema limicola and Desulfonema magnum.</title>
        <authorList>
            <person name="Schnaars V."/>
            <person name="Wohlbrand L."/>
            <person name="Scheve S."/>
            <person name="Hinrichs C."/>
            <person name="Reinhardt R."/>
            <person name="Rabus R."/>
        </authorList>
    </citation>
    <scope>NUCLEOTIDE SEQUENCE</scope>
    <source>
        <strain evidence="2">5ac10</strain>
    </source>
</reference>
<keyword evidence="1" id="KW-0472">Membrane</keyword>
<dbReference type="RefSeq" id="WP_207692115.1">
    <property type="nucleotide sequence ID" value="NZ_CP061799.1"/>
</dbReference>
<dbReference type="KEGG" id="dli:dnl_27740"/>
<protein>
    <submittedName>
        <fullName evidence="2">Uncharacterized protein</fullName>
    </submittedName>
</protein>
<proteinExistence type="predicted"/>
<feature type="transmembrane region" description="Helical" evidence="1">
    <location>
        <begin position="72"/>
        <end position="91"/>
    </location>
</feature>
<keyword evidence="1" id="KW-1133">Transmembrane helix</keyword>
<sequence length="155" mass="17953">MLSNEPADFTRIFVENLNNFLKEFKPEAVMTRIQMIWLSLCLTGILLTNSIFHKTHKQKDKATGGYVNGQTIILLLLVTGTLTIPVGFVFYQPEQARNPDYPAKLELALHLLSLKWKACWILSSQYCRIKIQARNLKKLQNLSRMFLSWFHQANI</sequence>
<name>A0A975B825_9BACT</name>
<organism evidence="2 3">
    <name type="scientific">Desulfonema limicola</name>
    <dbReference type="NCBI Taxonomy" id="45656"/>
    <lineage>
        <taxon>Bacteria</taxon>
        <taxon>Pseudomonadati</taxon>
        <taxon>Thermodesulfobacteriota</taxon>
        <taxon>Desulfobacteria</taxon>
        <taxon>Desulfobacterales</taxon>
        <taxon>Desulfococcaceae</taxon>
        <taxon>Desulfonema</taxon>
    </lineage>
</organism>
<accession>A0A975B825</accession>
<keyword evidence="1" id="KW-0812">Transmembrane</keyword>